<dbReference type="InterPro" id="IPR016772">
    <property type="entry name" value="UCP020408"/>
</dbReference>
<sequence length="109" mass="12098">MASILVVGADHLGNMPDHLAEIGFDDVMHVSGRKCQMVRKGIPEKVAAVLVLTDYVNHNLTKVIKQQAKEQEVPIYYAKRSWCSVKKALCDCAETCEWLNAKSSPALKN</sequence>
<proteinExistence type="inferred from homology"/>
<evidence type="ECO:0000256" key="1">
    <source>
        <dbReference type="ARBA" id="ARBA00007189"/>
    </source>
</evidence>
<dbReference type="EMBL" id="JBBPCC010000004">
    <property type="protein sequence ID" value="MEK8128087.1"/>
    <property type="molecule type" value="Genomic_DNA"/>
</dbReference>
<evidence type="ECO:0000313" key="3">
    <source>
        <dbReference type="Proteomes" id="UP001469365"/>
    </source>
</evidence>
<comment type="similarity">
    <text evidence="1">Belongs to the UPF0751 family.</text>
</comment>
<dbReference type="Pfam" id="PF10087">
    <property type="entry name" value="DUF2325"/>
    <property type="match status" value="1"/>
</dbReference>
<accession>A0ABU9DGT6</accession>
<evidence type="ECO:0000313" key="2">
    <source>
        <dbReference type="EMBL" id="MEK8128087.1"/>
    </source>
</evidence>
<keyword evidence="3" id="KW-1185">Reference proteome</keyword>
<dbReference type="PIRSF" id="PIRSF020408">
    <property type="entry name" value="UCP020408"/>
    <property type="match status" value="1"/>
</dbReference>
<name>A0ABU9DGT6_9BACL</name>
<gene>
    <name evidence="2" type="ORF">WMW72_09250</name>
</gene>
<organism evidence="2 3">
    <name type="scientific">Paenibacillus filicis</name>
    <dbReference type="NCBI Taxonomy" id="669464"/>
    <lineage>
        <taxon>Bacteria</taxon>
        <taxon>Bacillati</taxon>
        <taxon>Bacillota</taxon>
        <taxon>Bacilli</taxon>
        <taxon>Bacillales</taxon>
        <taxon>Paenibacillaceae</taxon>
        <taxon>Paenibacillus</taxon>
    </lineage>
</organism>
<protein>
    <submittedName>
        <fullName evidence="2">DUF2325 domain-containing protein</fullName>
    </submittedName>
</protein>
<dbReference type="RefSeq" id="WP_341415146.1">
    <property type="nucleotide sequence ID" value="NZ_JBBPCC010000004.1"/>
</dbReference>
<reference evidence="2 3" key="1">
    <citation type="submission" date="2024-04" db="EMBL/GenBank/DDBJ databases">
        <title>draft genome sequnece of Paenibacillus filicis.</title>
        <authorList>
            <person name="Kim D.-U."/>
        </authorList>
    </citation>
    <scope>NUCLEOTIDE SEQUENCE [LARGE SCALE GENOMIC DNA]</scope>
    <source>
        <strain evidence="2 3">KACC14197</strain>
    </source>
</reference>
<dbReference type="Proteomes" id="UP001469365">
    <property type="component" value="Unassembled WGS sequence"/>
</dbReference>
<comment type="caution">
    <text evidence="2">The sequence shown here is derived from an EMBL/GenBank/DDBJ whole genome shotgun (WGS) entry which is preliminary data.</text>
</comment>